<dbReference type="HOGENOM" id="CLU_2219353_0_0_0"/>
<dbReference type="KEGG" id="caa:Caka_1229"/>
<feature type="transmembrane region" description="Helical" evidence="1">
    <location>
        <begin position="66"/>
        <end position="85"/>
    </location>
</feature>
<keyword evidence="1" id="KW-0472">Membrane</keyword>
<protein>
    <submittedName>
        <fullName evidence="2">Rhomboid family protein</fullName>
    </submittedName>
</protein>
<accession>D5EII3</accession>
<dbReference type="OrthoDB" id="5422246at2"/>
<gene>
    <name evidence="2" type="ordered locus">Caka_1229</name>
</gene>
<dbReference type="RefSeq" id="WP_013042971.1">
    <property type="nucleotide sequence ID" value="NC_014008.1"/>
</dbReference>
<dbReference type="AlphaFoldDB" id="D5EII3"/>
<reference evidence="2 3" key="1">
    <citation type="journal article" date="2010" name="Stand. Genomic Sci.">
        <title>Complete genome sequence of Coraliomargarita akajimensis type strain (04OKA010-24).</title>
        <authorList>
            <person name="Mavromatis K."/>
            <person name="Abt B."/>
            <person name="Brambilla E."/>
            <person name="Lapidus A."/>
            <person name="Copeland A."/>
            <person name="Deshpande S."/>
            <person name="Nolan M."/>
            <person name="Lucas S."/>
            <person name="Tice H."/>
            <person name="Cheng J.F."/>
            <person name="Han C."/>
            <person name="Detter J.C."/>
            <person name="Woyke T."/>
            <person name="Goodwin L."/>
            <person name="Pitluck S."/>
            <person name="Held B."/>
            <person name="Brettin T."/>
            <person name="Tapia R."/>
            <person name="Ivanova N."/>
            <person name="Mikhailova N."/>
            <person name="Pati A."/>
            <person name="Liolios K."/>
            <person name="Chen A."/>
            <person name="Palaniappan K."/>
            <person name="Land M."/>
            <person name="Hauser L."/>
            <person name="Chang Y.J."/>
            <person name="Jeffries C.D."/>
            <person name="Rohde M."/>
            <person name="Goker M."/>
            <person name="Bristow J."/>
            <person name="Eisen J.A."/>
            <person name="Markowitz V."/>
            <person name="Hugenholtz P."/>
            <person name="Klenk H.P."/>
            <person name="Kyrpides N.C."/>
        </authorList>
    </citation>
    <scope>NUCLEOTIDE SEQUENCE [LARGE SCALE GENOMIC DNA]</scope>
    <source>
        <strain evidence="3">DSM 45221 / IAM 15411 / JCM 23193 / KCTC 12865</strain>
    </source>
</reference>
<keyword evidence="1" id="KW-1133">Transmembrane helix</keyword>
<keyword evidence="3" id="KW-1185">Reference proteome</keyword>
<organism evidence="2 3">
    <name type="scientific">Coraliomargarita akajimensis (strain DSM 45221 / IAM 15411 / JCM 23193 / KCTC 12865 / 04OKA010-24)</name>
    <dbReference type="NCBI Taxonomy" id="583355"/>
    <lineage>
        <taxon>Bacteria</taxon>
        <taxon>Pseudomonadati</taxon>
        <taxon>Verrucomicrobiota</taxon>
        <taxon>Opitutia</taxon>
        <taxon>Puniceicoccales</taxon>
        <taxon>Coraliomargaritaceae</taxon>
        <taxon>Coraliomargarita</taxon>
    </lineage>
</organism>
<dbReference type="eggNOG" id="ENOG5033JPJ">
    <property type="taxonomic scope" value="Bacteria"/>
</dbReference>
<dbReference type="STRING" id="583355.Caka_1229"/>
<sequence length="103" mass="11609">MSSPLAQARCFKHVSREAVARCPECAKFYCRECVTEHEGRMICRDCLDTLLNPAETSSNGWLSSCWTWLLASAGAIVIVAVFYYLGRILLRIPSNFHSGVFFE</sequence>
<dbReference type="Proteomes" id="UP000000925">
    <property type="component" value="Chromosome"/>
</dbReference>
<dbReference type="EMBL" id="CP001998">
    <property type="protein sequence ID" value="ADE54249.1"/>
    <property type="molecule type" value="Genomic_DNA"/>
</dbReference>
<evidence type="ECO:0000313" key="2">
    <source>
        <dbReference type="EMBL" id="ADE54249.1"/>
    </source>
</evidence>
<evidence type="ECO:0000313" key="3">
    <source>
        <dbReference type="Proteomes" id="UP000000925"/>
    </source>
</evidence>
<proteinExistence type="predicted"/>
<name>D5EII3_CORAD</name>
<evidence type="ECO:0000256" key="1">
    <source>
        <dbReference type="SAM" id="Phobius"/>
    </source>
</evidence>
<keyword evidence="1" id="KW-0812">Transmembrane</keyword>